<evidence type="ECO:0000256" key="1">
    <source>
        <dbReference type="SAM" id="MobiDB-lite"/>
    </source>
</evidence>
<feature type="region of interest" description="Disordered" evidence="1">
    <location>
        <begin position="125"/>
        <end position="150"/>
    </location>
</feature>
<dbReference type="RefSeq" id="WP_248391918.1">
    <property type="nucleotide sequence ID" value="NZ_CP096203.1"/>
</dbReference>
<evidence type="ECO:0000313" key="3">
    <source>
        <dbReference type="Proteomes" id="UP000830552"/>
    </source>
</evidence>
<keyword evidence="3" id="KW-1185">Reference proteome</keyword>
<sequence>METNPELQGNPEPEKNNPKTASEVGHARNVANLQKLIQQVSVYSLYNPPVPELTVASLQALYNTATAKISEVEDKRNANKNAIALRQEAFENLKATCTRIVNRLEILGLPQGTIDQAKSLNRSIQGTTKKSVKTTETGKEAPKTISSSRQSFTQRADNFGVLLQLLTTISAYAPQEDELKLTSLNTYKSELVSATQAVDQTEAELNLKLIERDKILYTEGTGLYSIALNVKKYMKSLYGGTSPEYLTVSGIKFTVVSNQ</sequence>
<reference evidence="2" key="1">
    <citation type="submission" date="2022-04" db="EMBL/GenBank/DDBJ databases">
        <title>Evolutionary, genomic, and biogeographic characterization of Chryseobacterium nepalense represented by a plastic-degrading bacterium AC3.</title>
        <authorList>
            <person name="Yin Z."/>
            <person name="Liu X."/>
            <person name="Wang D."/>
            <person name="Xie Z."/>
        </authorList>
    </citation>
    <scope>NUCLEOTIDE SEQUENCE</scope>
    <source>
        <strain evidence="2">AC3</strain>
    </source>
</reference>
<evidence type="ECO:0000313" key="2">
    <source>
        <dbReference type="EMBL" id="UPQ75724.1"/>
    </source>
</evidence>
<accession>A0ABY4K4P5</accession>
<dbReference type="Proteomes" id="UP000830552">
    <property type="component" value="Chromosome"/>
</dbReference>
<gene>
    <name evidence="2" type="ORF">M0D58_16955</name>
</gene>
<organism evidence="2 3">
    <name type="scientific">Chryseobacterium nepalense</name>
    <dbReference type="NCBI Taxonomy" id="1854498"/>
    <lineage>
        <taxon>Bacteria</taxon>
        <taxon>Pseudomonadati</taxon>
        <taxon>Bacteroidota</taxon>
        <taxon>Flavobacteriia</taxon>
        <taxon>Flavobacteriales</taxon>
        <taxon>Weeksellaceae</taxon>
        <taxon>Chryseobacterium group</taxon>
        <taxon>Chryseobacterium</taxon>
    </lineage>
</organism>
<name>A0ABY4K4P5_9FLAO</name>
<proteinExistence type="predicted"/>
<protein>
    <submittedName>
        <fullName evidence="2">Uncharacterized protein</fullName>
    </submittedName>
</protein>
<feature type="region of interest" description="Disordered" evidence="1">
    <location>
        <begin position="1"/>
        <end position="22"/>
    </location>
</feature>
<dbReference type="EMBL" id="CP096203">
    <property type="protein sequence ID" value="UPQ75724.1"/>
    <property type="molecule type" value="Genomic_DNA"/>
</dbReference>